<evidence type="ECO:0000256" key="1">
    <source>
        <dbReference type="ARBA" id="ARBA00022849"/>
    </source>
</evidence>
<dbReference type="InterPro" id="IPR023485">
    <property type="entry name" value="Ptyr_pPase"/>
</dbReference>
<accession>A0ABY4YIP0</accession>
<protein>
    <submittedName>
        <fullName evidence="3">Arsenate reductase ArsC</fullName>
    </submittedName>
</protein>
<dbReference type="Gene3D" id="3.40.50.2300">
    <property type="match status" value="1"/>
</dbReference>
<dbReference type="PANTHER" id="PTHR43428:SF1">
    <property type="entry name" value="ARSENATE REDUCTASE"/>
    <property type="match status" value="1"/>
</dbReference>
<organism evidence="3 4">
    <name type="scientific">Ornithinimicrobium cryptoxanthini</name>
    <dbReference type="NCBI Taxonomy" id="2934161"/>
    <lineage>
        <taxon>Bacteria</taxon>
        <taxon>Bacillati</taxon>
        <taxon>Actinomycetota</taxon>
        <taxon>Actinomycetes</taxon>
        <taxon>Micrococcales</taxon>
        <taxon>Ornithinimicrobiaceae</taxon>
        <taxon>Ornithinimicrobium</taxon>
    </lineage>
</organism>
<feature type="domain" description="Phosphotyrosine protein phosphatase I" evidence="2">
    <location>
        <begin position="127"/>
        <end position="252"/>
    </location>
</feature>
<dbReference type="Pfam" id="PF01451">
    <property type="entry name" value="LMWPc"/>
    <property type="match status" value="1"/>
</dbReference>
<dbReference type="Proteomes" id="UP001056535">
    <property type="component" value="Chromosome"/>
</dbReference>
<evidence type="ECO:0000313" key="4">
    <source>
        <dbReference type="Proteomes" id="UP001056535"/>
    </source>
</evidence>
<sequence length="268" mass="29227">MVLVDSGLVALLDEVVTLTMDSWQHFRAIIAPRSTGSEGLPQGFPMARETDWTGYPVVVRRIADQLAQRFRTTFSRNTVHRYVAESYDELSSRSQVSRHIPMLTNRLATERLAGVAAARGIVLQPVPSILFVCVHNAGRSQMAMAWARHLAGDLITVESAGSTPAAAVHPTVLAYLEEARLEIPRQNPRVLTQDLVRAADVIVTMGCGDACPVIPGRRYFDWDVPDPGGQPLEAVREIAEDIRGRVDHLLVELGLGEVTRPAGGIPGP</sequence>
<dbReference type="SMART" id="SM00226">
    <property type="entry name" value="LMWPc"/>
    <property type="match status" value="1"/>
</dbReference>
<dbReference type="PANTHER" id="PTHR43428">
    <property type="entry name" value="ARSENATE REDUCTASE"/>
    <property type="match status" value="1"/>
</dbReference>
<proteinExistence type="predicted"/>
<gene>
    <name evidence="3" type="ORF">NF557_01640</name>
</gene>
<dbReference type="RefSeq" id="WP_252621365.1">
    <property type="nucleotide sequence ID" value="NZ_CP099490.1"/>
</dbReference>
<keyword evidence="1" id="KW-0059">Arsenical resistance</keyword>
<dbReference type="SUPFAM" id="SSF52788">
    <property type="entry name" value="Phosphotyrosine protein phosphatases I"/>
    <property type="match status" value="1"/>
</dbReference>
<dbReference type="InterPro" id="IPR048716">
    <property type="entry name" value="Phosphatase-like_N"/>
</dbReference>
<dbReference type="EMBL" id="CP099490">
    <property type="protein sequence ID" value="USQ76661.1"/>
    <property type="molecule type" value="Genomic_DNA"/>
</dbReference>
<evidence type="ECO:0000259" key="2">
    <source>
        <dbReference type="SMART" id="SM00226"/>
    </source>
</evidence>
<dbReference type="CDD" id="cd16345">
    <property type="entry name" value="LMWP_ArsC"/>
    <property type="match status" value="1"/>
</dbReference>
<reference evidence="3" key="1">
    <citation type="submission" date="2022-06" db="EMBL/GenBank/DDBJ databases">
        <title>Ornithinimicrobium JY.X270.</title>
        <authorList>
            <person name="Huang Y."/>
        </authorList>
    </citation>
    <scope>NUCLEOTIDE SEQUENCE</scope>
    <source>
        <strain evidence="3">JY.X270</strain>
    </source>
</reference>
<dbReference type="Pfam" id="PF21234">
    <property type="entry name" value="Phosphatase-like_N"/>
    <property type="match status" value="1"/>
</dbReference>
<dbReference type="Gene3D" id="1.10.8.1060">
    <property type="entry name" value="Corynebacterium glutamicum thioredoxin-dependent arsenate reductase, N-terminal domain"/>
    <property type="match status" value="1"/>
</dbReference>
<evidence type="ECO:0000313" key="3">
    <source>
        <dbReference type="EMBL" id="USQ76661.1"/>
    </source>
</evidence>
<dbReference type="NCBIfam" id="NF046112">
    <property type="entry name" value="MSMEG_6209_Nter"/>
    <property type="match status" value="1"/>
</dbReference>
<dbReference type="InterPro" id="IPR036196">
    <property type="entry name" value="Ptyr_pPase_sf"/>
</dbReference>
<keyword evidence="4" id="KW-1185">Reference proteome</keyword>
<name>A0ABY4YIP0_9MICO</name>